<gene>
    <name evidence="7" type="ORF">EDD58_10853</name>
</gene>
<dbReference type="CDD" id="cd01140">
    <property type="entry name" value="FatB"/>
    <property type="match status" value="1"/>
</dbReference>
<dbReference type="GO" id="GO:0030288">
    <property type="term" value="C:outer membrane-bounded periplasmic space"/>
    <property type="evidence" value="ECO:0007669"/>
    <property type="project" value="TreeGrafter"/>
</dbReference>
<sequence>MFKKLSLMLMVAVLAVVAIACSSNENPSQAEATGGEEIVIKHKLGETKVKKKPQKVVVFDFGSLDTLERLGIEVTALPKNNIPTYLSKFKNDKYVNVGSLKEPDFEKIVEVQPDLIIISGRQASLYDEFKKIAPTIDLEVDPANYINSFKNNAKTLGKIFDQEAAVEAELTQIDESVKKLKDQATASNQKALIILANDGKVSAYGPNSRFGLIHDEFGLAPADNKIEVSNHGQSISFEYIVEKDPDYLFVIDRGAVVGGQSSAKQMVENELVKKTKAYQSGKIIYLDPNYWYLSGGGLGSVSEMVKEVKKGLK</sequence>
<dbReference type="RefSeq" id="WP_207903303.1">
    <property type="nucleotide sequence ID" value="NZ_SMAG01000008.1"/>
</dbReference>
<keyword evidence="3" id="KW-0813">Transport</keyword>
<dbReference type="PANTHER" id="PTHR30532">
    <property type="entry name" value="IRON III DICITRATE-BINDING PERIPLASMIC PROTEIN"/>
    <property type="match status" value="1"/>
</dbReference>
<evidence type="ECO:0000256" key="2">
    <source>
        <dbReference type="ARBA" id="ARBA00008814"/>
    </source>
</evidence>
<dbReference type="InterPro" id="IPR051313">
    <property type="entry name" value="Bact_iron-sidero_bind"/>
</dbReference>
<keyword evidence="4 5" id="KW-0732">Signal</keyword>
<evidence type="ECO:0000256" key="1">
    <source>
        <dbReference type="ARBA" id="ARBA00004196"/>
    </source>
</evidence>
<accession>A0A4R3L1H6</accession>
<dbReference type="Gene3D" id="3.40.50.1980">
    <property type="entry name" value="Nitrogenase molybdenum iron protein domain"/>
    <property type="match status" value="2"/>
</dbReference>
<comment type="subcellular location">
    <subcellularLocation>
        <location evidence="1">Cell envelope</location>
    </subcellularLocation>
</comment>
<dbReference type="AlphaFoldDB" id="A0A4R3L1H6"/>
<dbReference type="PANTHER" id="PTHR30532:SF28">
    <property type="entry name" value="PETROBACTIN-BINDING PROTEIN YCLQ"/>
    <property type="match status" value="1"/>
</dbReference>
<dbReference type="GO" id="GO:1901678">
    <property type="term" value="P:iron coordination entity transport"/>
    <property type="evidence" value="ECO:0007669"/>
    <property type="project" value="UniProtKB-ARBA"/>
</dbReference>
<evidence type="ECO:0000256" key="5">
    <source>
        <dbReference type="SAM" id="SignalP"/>
    </source>
</evidence>
<keyword evidence="8" id="KW-1185">Reference proteome</keyword>
<feature type="chain" id="PRO_5038852943" evidence="5">
    <location>
        <begin position="21"/>
        <end position="313"/>
    </location>
</feature>
<dbReference type="PROSITE" id="PS51257">
    <property type="entry name" value="PROKAR_LIPOPROTEIN"/>
    <property type="match status" value="1"/>
</dbReference>
<comment type="caution">
    <text evidence="7">The sequence shown here is derived from an EMBL/GenBank/DDBJ whole genome shotgun (WGS) entry which is preliminary data.</text>
</comment>
<evidence type="ECO:0000313" key="8">
    <source>
        <dbReference type="Proteomes" id="UP000294937"/>
    </source>
</evidence>
<feature type="signal peptide" evidence="5">
    <location>
        <begin position="1"/>
        <end position="20"/>
    </location>
</feature>
<dbReference type="InterPro" id="IPR002491">
    <property type="entry name" value="ABC_transptr_periplasmic_BD"/>
</dbReference>
<dbReference type="InterPro" id="IPR033870">
    <property type="entry name" value="FatB"/>
</dbReference>
<feature type="domain" description="Fe/B12 periplasmic-binding" evidence="6">
    <location>
        <begin position="55"/>
        <end position="313"/>
    </location>
</feature>
<evidence type="ECO:0000259" key="6">
    <source>
        <dbReference type="PROSITE" id="PS50983"/>
    </source>
</evidence>
<reference evidence="7 8" key="1">
    <citation type="submission" date="2019-03" db="EMBL/GenBank/DDBJ databases">
        <title>Genomic Encyclopedia of Type Strains, Phase IV (KMG-IV): sequencing the most valuable type-strain genomes for metagenomic binning, comparative biology and taxonomic classification.</title>
        <authorList>
            <person name="Goeker M."/>
        </authorList>
    </citation>
    <scope>NUCLEOTIDE SEQUENCE [LARGE SCALE GENOMIC DNA]</scope>
    <source>
        <strain evidence="7 8">DSM 45707</strain>
    </source>
</reference>
<evidence type="ECO:0000313" key="7">
    <source>
        <dbReference type="EMBL" id="TCS93239.1"/>
    </source>
</evidence>
<dbReference type="Pfam" id="PF01497">
    <property type="entry name" value="Peripla_BP_2"/>
    <property type="match status" value="1"/>
</dbReference>
<dbReference type="Proteomes" id="UP000294937">
    <property type="component" value="Unassembled WGS sequence"/>
</dbReference>
<proteinExistence type="inferred from homology"/>
<protein>
    <submittedName>
        <fullName evidence="7">Iron complex transport system substrate-binding protein</fullName>
    </submittedName>
</protein>
<comment type="similarity">
    <text evidence="2">Belongs to the bacterial solute-binding protein 8 family.</text>
</comment>
<dbReference type="PROSITE" id="PS50983">
    <property type="entry name" value="FE_B12_PBP"/>
    <property type="match status" value="1"/>
</dbReference>
<dbReference type="EMBL" id="SMAG01000008">
    <property type="protein sequence ID" value="TCS93239.1"/>
    <property type="molecule type" value="Genomic_DNA"/>
</dbReference>
<dbReference type="SUPFAM" id="SSF53807">
    <property type="entry name" value="Helical backbone' metal receptor"/>
    <property type="match status" value="1"/>
</dbReference>
<organism evidence="7 8">
    <name type="scientific">Hazenella coriacea</name>
    <dbReference type="NCBI Taxonomy" id="1179467"/>
    <lineage>
        <taxon>Bacteria</taxon>
        <taxon>Bacillati</taxon>
        <taxon>Bacillota</taxon>
        <taxon>Bacilli</taxon>
        <taxon>Bacillales</taxon>
        <taxon>Thermoactinomycetaceae</taxon>
        <taxon>Hazenella</taxon>
    </lineage>
</organism>
<name>A0A4R3L1H6_9BACL</name>
<evidence type="ECO:0000256" key="3">
    <source>
        <dbReference type="ARBA" id="ARBA00022448"/>
    </source>
</evidence>
<evidence type="ECO:0000256" key="4">
    <source>
        <dbReference type="ARBA" id="ARBA00022729"/>
    </source>
</evidence>